<name>A0ABW9GDC6_9GAMM</name>
<comment type="caution">
    <text evidence="2">The sequence shown here is derived from an EMBL/GenBank/DDBJ whole genome shotgun (WGS) entry which is preliminary data.</text>
</comment>
<dbReference type="Proteomes" id="UP001629953">
    <property type="component" value="Unassembled WGS sequence"/>
</dbReference>
<protein>
    <submittedName>
        <fullName evidence="2">Methyltransferase domain-containing protein</fullName>
    </submittedName>
</protein>
<keyword evidence="2" id="KW-0808">Transferase</keyword>
<dbReference type="SUPFAM" id="SSF53335">
    <property type="entry name" value="S-adenosyl-L-methionine-dependent methyltransferases"/>
    <property type="match status" value="1"/>
</dbReference>
<accession>A0ABW9GDC6</accession>
<organism evidence="2 3">
    <name type="scientific">Celerinatantimonas yamalensis</name>
    <dbReference type="NCBI Taxonomy" id="559956"/>
    <lineage>
        <taxon>Bacteria</taxon>
        <taxon>Pseudomonadati</taxon>
        <taxon>Pseudomonadota</taxon>
        <taxon>Gammaproteobacteria</taxon>
        <taxon>Celerinatantimonadaceae</taxon>
        <taxon>Celerinatantimonas</taxon>
    </lineage>
</organism>
<keyword evidence="3" id="KW-1185">Reference proteome</keyword>
<evidence type="ECO:0000313" key="3">
    <source>
        <dbReference type="Proteomes" id="UP001629953"/>
    </source>
</evidence>
<dbReference type="InterPro" id="IPR029063">
    <property type="entry name" value="SAM-dependent_MTases_sf"/>
</dbReference>
<dbReference type="GO" id="GO:0032259">
    <property type="term" value="P:methylation"/>
    <property type="evidence" value="ECO:0007669"/>
    <property type="project" value="UniProtKB-KW"/>
</dbReference>
<proteinExistence type="predicted"/>
<evidence type="ECO:0000259" key="1">
    <source>
        <dbReference type="Pfam" id="PF08241"/>
    </source>
</evidence>
<dbReference type="EMBL" id="JBEQCT010000014">
    <property type="protein sequence ID" value="MFM2486970.1"/>
    <property type="molecule type" value="Genomic_DNA"/>
</dbReference>
<gene>
    <name evidence="2" type="ORF">ABUE30_18240</name>
</gene>
<dbReference type="Pfam" id="PF08241">
    <property type="entry name" value="Methyltransf_11"/>
    <property type="match status" value="1"/>
</dbReference>
<evidence type="ECO:0000313" key="2">
    <source>
        <dbReference type="EMBL" id="MFM2486970.1"/>
    </source>
</evidence>
<sequence>MAQRAETQTVINPTESFFNEFGSDQVDIVVNMEHFSDLPSAAKYPERSLKARVIFKNTFPEPQLVDKVNRYGYSRVAKEFTEDRRKTTADFHKLTEYYISAFLSNQRDSTKILEIGPGKGWFRNSFNLMRFNYVSVELSHSMVSEAEDTDNSICSTVREIPYSEGTFDIVVCSLGDPYTGNIPSCQGCDIEAFCAGGCVADAYREHGDVMSSTTNCLVEKSVFNALALNYLS</sequence>
<keyword evidence="2" id="KW-0489">Methyltransferase</keyword>
<dbReference type="InterPro" id="IPR013216">
    <property type="entry name" value="Methyltransf_11"/>
</dbReference>
<feature type="domain" description="Methyltransferase type 11" evidence="1">
    <location>
        <begin position="113"/>
        <end position="173"/>
    </location>
</feature>
<dbReference type="RefSeq" id="WP_408625270.1">
    <property type="nucleotide sequence ID" value="NZ_JBEQCT010000014.1"/>
</dbReference>
<dbReference type="Gene3D" id="3.40.50.150">
    <property type="entry name" value="Vaccinia Virus protein VP39"/>
    <property type="match status" value="1"/>
</dbReference>
<dbReference type="GO" id="GO:0008168">
    <property type="term" value="F:methyltransferase activity"/>
    <property type="evidence" value="ECO:0007669"/>
    <property type="project" value="UniProtKB-KW"/>
</dbReference>
<reference evidence="2 3" key="1">
    <citation type="journal article" date="2013" name="Int. J. Syst. Evol. Microbiol.">
        <title>Celerinatantimonas yamalensis sp. nov., a cold-adapted diazotrophic bacterium from a cold permafrost brine.</title>
        <authorList>
            <person name="Shcherbakova V."/>
            <person name="Chuvilskaya N."/>
            <person name="Rivkina E."/>
            <person name="Demidov N."/>
            <person name="Uchaeva V."/>
            <person name="Suetin S."/>
            <person name="Suzina N."/>
            <person name="Gilichinsky D."/>
        </authorList>
    </citation>
    <scope>NUCLEOTIDE SEQUENCE [LARGE SCALE GENOMIC DNA]</scope>
    <source>
        <strain evidence="2 3">C7</strain>
    </source>
</reference>